<keyword evidence="5" id="KW-0675">Receptor</keyword>
<dbReference type="Pfam" id="PF13620">
    <property type="entry name" value="CarboxypepD_reg"/>
    <property type="match status" value="1"/>
</dbReference>
<evidence type="ECO:0000256" key="3">
    <source>
        <dbReference type="ARBA" id="ARBA00023237"/>
    </source>
</evidence>
<evidence type="ECO:0000259" key="4">
    <source>
        <dbReference type="Pfam" id="PF14905"/>
    </source>
</evidence>
<sequence length="795" mass="89252">MKNGLAFVVSVCICQLLHAQTITGKITDEKNKPVKGAVVLLRQQKDSALVSSALSTENGSYSFANIRNGNYYVLIEMLGYQKANNKISLADNTVSVPDMKLVPQAFSLGEVTVTSTKPFLEQRADKLVVNVENSPTAAGSTALEILQKVPGVMVTNDQVKLAGKSDVNIMIDGKLSQYTDMSVLLSSMGASNIEKIELITNPGAKYDATGGAMINIILKKNANLGTNGTASLTLGTSLYKKGEFGIDKSYNRLIPSLSLNHRKGKINVYGSVSYVYRNSFDYGEYDRIIGPNRFLQINKEDNSRNSVNYRAGIDLYADKKNTFGILIRGSDFSRLSDALNLTQQFNVASGNVVSEFNTLNNKNNTNNNFAADINWKHTFDSTGRDLNIDFDYSRFGIRNANDIVTQLSSSNTYLQNQFVNNPVRFGVLKIDYTNPISKDAKFELGIKSSFATIDNYLTFKKGSVVDPSRSTDFEYSENLNAVYGSFQQKIKKWEFIGGLRAEQTIAKGTNIGVRVLDRNYWQLFPSLFITRQVSADFSTGLQYSRRVRRPGYQQQNPFVQYIDSLTYTKGNPLIRPQVSDVFKWTLSYQNQPFVSISYNKTKDIIFNDAPKQDGNLTYTTPENLAAFDNLVFEVNFPLNFGKKISGYGGNQLILNHYKADYLGGLYNRSVWNWQAYWQVAYKPATGWNIEVSGFYTTKFLDEFIDVNEFGNINLAIQRTFKDKKTRLTLNVNDVLFSQKMRGLIKYQDINVGFRNIEDSRNLRLTLSYSFGNQKLKAVRNRSTGSDTEAGRVNTN</sequence>
<dbReference type="Gene3D" id="2.60.40.1120">
    <property type="entry name" value="Carboxypeptidase-like, regulatory domain"/>
    <property type="match status" value="1"/>
</dbReference>
<dbReference type="Proteomes" id="UP000753802">
    <property type="component" value="Unassembled WGS sequence"/>
</dbReference>
<organism evidence="5 6">
    <name type="scientific">Sediminibacterium roseum</name>
    <dbReference type="NCBI Taxonomy" id="1978412"/>
    <lineage>
        <taxon>Bacteria</taxon>
        <taxon>Pseudomonadati</taxon>
        <taxon>Bacteroidota</taxon>
        <taxon>Chitinophagia</taxon>
        <taxon>Chitinophagales</taxon>
        <taxon>Chitinophagaceae</taxon>
        <taxon>Sediminibacterium</taxon>
    </lineage>
</organism>
<gene>
    <name evidence="5" type="ORF">GWC95_15290</name>
</gene>
<dbReference type="SUPFAM" id="SSF49464">
    <property type="entry name" value="Carboxypeptidase regulatory domain-like"/>
    <property type="match status" value="1"/>
</dbReference>
<evidence type="ECO:0000313" key="6">
    <source>
        <dbReference type="Proteomes" id="UP000753802"/>
    </source>
</evidence>
<proteinExistence type="predicted"/>
<dbReference type="InterPro" id="IPR037066">
    <property type="entry name" value="Plug_dom_sf"/>
</dbReference>
<protein>
    <submittedName>
        <fullName evidence="5">TonB-dependent receptor</fullName>
    </submittedName>
</protein>
<dbReference type="SUPFAM" id="SSF56935">
    <property type="entry name" value="Porins"/>
    <property type="match status" value="1"/>
</dbReference>
<keyword evidence="3" id="KW-0998">Cell outer membrane</keyword>
<keyword evidence="6" id="KW-1185">Reference proteome</keyword>
<evidence type="ECO:0000313" key="5">
    <source>
        <dbReference type="EMBL" id="NCI51292.1"/>
    </source>
</evidence>
<evidence type="ECO:0000256" key="1">
    <source>
        <dbReference type="ARBA" id="ARBA00004442"/>
    </source>
</evidence>
<comment type="caution">
    <text evidence="5">The sequence shown here is derived from an EMBL/GenBank/DDBJ whole genome shotgun (WGS) entry which is preliminary data.</text>
</comment>
<dbReference type="Gene3D" id="2.170.130.10">
    <property type="entry name" value="TonB-dependent receptor, plug domain"/>
    <property type="match status" value="1"/>
</dbReference>
<reference evidence="5 6" key="1">
    <citation type="submission" date="2020-01" db="EMBL/GenBank/DDBJ databases">
        <title>Genome analysis.</title>
        <authorList>
            <person name="Wu S."/>
            <person name="Wang G."/>
        </authorList>
    </citation>
    <scope>NUCLEOTIDE SEQUENCE [LARGE SCALE GENOMIC DNA]</scope>
    <source>
        <strain evidence="5 6">SYL130</strain>
    </source>
</reference>
<name>A0ABW9ZYB1_9BACT</name>
<keyword evidence="2" id="KW-0472">Membrane</keyword>
<evidence type="ECO:0000256" key="2">
    <source>
        <dbReference type="ARBA" id="ARBA00023136"/>
    </source>
</evidence>
<dbReference type="RefSeq" id="WP_161819578.1">
    <property type="nucleotide sequence ID" value="NZ_JAACJS010000015.1"/>
</dbReference>
<dbReference type="Pfam" id="PF14905">
    <property type="entry name" value="OMP_b-brl_3"/>
    <property type="match status" value="1"/>
</dbReference>
<dbReference type="EMBL" id="JAACJS010000015">
    <property type="protein sequence ID" value="NCI51292.1"/>
    <property type="molecule type" value="Genomic_DNA"/>
</dbReference>
<feature type="domain" description="Outer membrane protein beta-barrel" evidence="4">
    <location>
        <begin position="377"/>
        <end position="768"/>
    </location>
</feature>
<dbReference type="Gene3D" id="2.40.170.20">
    <property type="entry name" value="TonB-dependent receptor, beta-barrel domain"/>
    <property type="match status" value="1"/>
</dbReference>
<accession>A0ABW9ZYB1</accession>
<dbReference type="InterPro" id="IPR008969">
    <property type="entry name" value="CarboxyPept-like_regulatory"/>
</dbReference>
<comment type="subcellular location">
    <subcellularLocation>
        <location evidence="1">Cell outer membrane</location>
    </subcellularLocation>
</comment>
<dbReference type="InterPro" id="IPR041700">
    <property type="entry name" value="OMP_b-brl_3"/>
</dbReference>
<dbReference type="InterPro" id="IPR036942">
    <property type="entry name" value="Beta-barrel_TonB_sf"/>
</dbReference>